<dbReference type="InParanoid" id="I3EG32"/>
<proteinExistence type="predicted"/>
<organism evidence="1 2">
    <name type="scientific">Nematocida parisii (strain ERTm3)</name>
    <name type="common">Nematode killer fungus</name>
    <dbReference type="NCBI Taxonomy" id="935791"/>
    <lineage>
        <taxon>Eukaryota</taxon>
        <taxon>Fungi</taxon>
        <taxon>Fungi incertae sedis</taxon>
        <taxon>Microsporidia</taxon>
        <taxon>Nematocida</taxon>
    </lineage>
</organism>
<evidence type="ECO:0000313" key="1">
    <source>
        <dbReference type="EMBL" id="EIJ88179.1"/>
    </source>
</evidence>
<protein>
    <recommendedName>
        <fullName evidence="3">ABC transporter domain-containing protein</fullName>
    </recommendedName>
</protein>
<feature type="non-terminal residue" evidence="1">
    <location>
        <position position="165"/>
    </location>
</feature>
<dbReference type="HOGENOM" id="CLU_1614813_0_0_1"/>
<reference evidence="1" key="1">
    <citation type="submission" date="2011-01" db="EMBL/GenBank/DDBJ databases">
        <title>The Genome Sequence of Nematocida parisii strain ERTm3.</title>
        <authorList>
            <consortium name="The Broad Institute Genome Sequencing Platform"/>
            <consortium name="The Broad Institute Genome Sequencing Center for Infectious Disease"/>
            <person name="Cuomo C."/>
            <person name="Troemel E."/>
            <person name="Young S.K."/>
            <person name="Zeng Q."/>
            <person name="Gargeya S."/>
            <person name="Fitzgerald M."/>
            <person name="Haas B."/>
            <person name="Abouelleil A."/>
            <person name="Alvarado L."/>
            <person name="Arachchi H.M."/>
            <person name="Berlin A."/>
            <person name="Chapman S.B."/>
            <person name="Gearin G."/>
            <person name="Goldberg J."/>
            <person name="Griggs A."/>
            <person name="Gujja S."/>
            <person name="Hansen M."/>
            <person name="Heiman D."/>
            <person name="Howarth C."/>
            <person name="Larimer J."/>
            <person name="Lui A."/>
            <person name="MacDonald P.J.P."/>
            <person name="McCowen C."/>
            <person name="Montmayeur A."/>
            <person name="Murphy C."/>
            <person name="Neiman D."/>
            <person name="Pearson M."/>
            <person name="Priest M."/>
            <person name="Roberts A."/>
            <person name="Saif S."/>
            <person name="Shea T."/>
            <person name="Sisk P."/>
            <person name="Stolte C."/>
            <person name="Sykes S."/>
            <person name="Wortman J."/>
            <person name="Nusbaum C."/>
            <person name="Birren B."/>
        </authorList>
    </citation>
    <scope>NUCLEOTIDE SEQUENCE</scope>
    <source>
        <strain evidence="1">ERTm3</strain>
    </source>
</reference>
<dbReference type="InterPro" id="IPR027417">
    <property type="entry name" value="P-loop_NTPase"/>
</dbReference>
<dbReference type="OrthoDB" id="2196280at2759"/>
<name>I3EG32_NEMP3</name>
<keyword evidence="2" id="KW-1185">Reference proteome</keyword>
<dbReference type="Proteomes" id="UP000002872">
    <property type="component" value="Unassembled WGS sequence"/>
</dbReference>
<dbReference type="STRING" id="935791.I3EG32"/>
<accession>I3EG32</accession>
<dbReference type="EMBL" id="GL870879">
    <property type="protein sequence ID" value="EIJ88179.1"/>
    <property type="molecule type" value="Genomic_DNA"/>
</dbReference>
<evidence type="ECO:0008006" key="3">
    <source>
        <dbReference type="Google" id="ProtNLM"/>
    </source>
</evidence>
<gene>
    <name evidence="1" type="ORF">NEQG_01623</name>
</gene>
<dbReference type="VEuPathDB" id="MicrosporidiaDB:NEQG_01623"/>
<dbReference type="Gene3D" id="3.40.50.300">
    <property type="entry name" value="P-loop containing nucleotide triphosphate hydrolases"/>
    <property type="match status" value="1"/>
</dbReference>
<evidence type="ECO:0000313" key="2">
    <source>
        <dbReference type="Proteomes" id="UP000002872"/>
    </source>
</evidence>
<dbReference type="AlphaFoldDB" id="I3EG32"/>
<sequence length="165" mass="18495">MQIENKEIKVNLSDSKIKTVKKESVFNETLNTIIKLEKYEVLSKKNECVLKSDTLSIPEGKLIGIIGVNEHEKLNLMDSLAGKCKSTHTIYGHVYTKNKAGGLSMRRSGDWFNRVNYISQSAVDYENVPARSILVSIAKCNGMAEADVDNYMNTFGIERAKSVIF</sequence>